<dbReference type="EMBL" id="CP006986">
    <property type="protein sequence ID" value="AIC28080.1"/>
    <property type="molecule type" value="Genomic_DNA"/>
</dbReference>
<sequence length="42" mass="4408">MDNKVAKNVEVKKGSIKATFKAAVLKSKTKVDMGGARQGCVA</sequence>
<proteinExistence type="predicted"/>
<gene>
    <name evidence="1" type="primary">tfxA</name>
    <name evidence="1" type="ORF">IE4771_CH02986</name>
</gene>
<protein>
    <submittedName>
        <fullName evidence="1">Trifolitoxin-processing protein TfxA</fullName>
    </submittedName>
</protein>
<evidence type="ECO:0000313" key="2">
    <source>
        <dbReference type="Proteomes" id="UP000027180"/>
    </source>
</evidence>
<dbReference type="NCBIfam" id="NF033430">
    <property type="entry name" value="TfxA_RiPP"/>
    <property type="match status" value="1"/>
</dbReference>
<name>A0A060I817_RHIET</name>
<dbReference type="KEGG" id="rei:IE4771_CH02986"/>
<dbReference type="RefSeq" id="WP_010055577.1">
    <property type="nucleotide sequence ID" value="NZ_CP006986.1"/>
</dbReference>
<evidence type="ECO:0000313" key="1">
    <source>
        <dbReference type="EMBL" id="AIC28080.1"/>
    </source>
</evidence>
<dbReference type="Proteomes" id="UP000027180">
    <property type="component" value="Chromosome"/>
</dbReference>
<accession>A0A060I817</accession>
<organism evidence="1 2">
    <name type="scientific">Rhizobium etli bv. mimosae str. IE4771</name>
    <dbReference type="NCBI Taxonomy" id="1432050"/>
    <lineage>
        <taxon>Bacteria</taxon>
        <taxon>Pseudomonadati</taxon>
        <taxon>Pseudomonadota</taxon>
        <taxon>Alphaproteobacteria</taxon>
        <taxon>Hyphomicrobiales</taxon>
        <taxon>Rhizobiaceae</taxon>
        <taxon>Rhizobium/Agrobacterium group</taxon>
        <taxon>Rhizobium</taxon>
    </lineage>
</organism>
<dbReference type="HOGENOM" id="CLU_3256849_0_0_5"/>
<dbReference type="AlphaFoldDB" id="A0A060I817"/>
<reference evidence="1 2" key="1">
    <citation type="submission" date="2013-12" db="EMBL/GenBank/DDBJ databases">
        <title>Complete genome sequence of Rhizobium etli bv. mimosae IE4771.</title>
        <authorList>
            <person name="Bustos P."/>
            <person name="Santamaria R.I."/>
            <person name="Lozano L."/>
            <person name="Ormeno-Orrillo E."/>
            <person name="Rogel M.A."/>
            <person name="Romero D."/>
            <person name="Cevallos M.A."/>
            <person name="Martinez-Romero E."/>
            <person name="Gonzalez V."/>
        </authorList>
    </citation>
    <scope>NUCLEOTIDE SEQUENCE [LARGE SCALE GENOMIC DNA]</scope>
    <source>
        <strain evidence="1 2">IE4771</strain>
    </source>
</reference>